<reference evidence="11 12" key="1">
    <citation type="submission" date="2017-10" db="EMBL/GenBank/DDBJ databases">
        <title>Novel microbial diversity and functional potential in the marine mammal oral microbiome.</title>
        <authorList>
            <person name="Dudek N.K."/>
            <person name="Sun C.L."/>
            <person name="Burstein D."/>
            <person name="Kantor R.S."/>
            <person name="Aliaga Goltsman D.S."/>
            <person name="Bik E.M."/>
            <person name="Thomas B.C."/>
            <person name="Banfield J.F."/>
            <person name="Relman D.A."/>
        </authorList>
    </citation>
    <scope>NUCLEOTIDE SEQUENCE [LARGE SCALE GENOMIC DNA]</scope>
    <source>
        <strain evidence="11">DOLZORAL124_49_17</strain>
    </source>
</reference>
<evidence type="ECO:0000313" key="12">
    <source>
        <dbReference type="Proteomes" id="UP000229740"/>
    </source>
</evidence>
<dbReference type="GO" id="GO:0005737">
    <property type="term" value="C:cytoplasm"/>
    <property type="evidence" value="ECO:0007669"/>
    <property type="project" value="UniProtKB-SubCell"/>
</dbReference>
<dbReference type="EMBL" id="PDPS01000012">
    <property type="protein sequence ID" value="PID59883.1"/>
    <property type="molecule type" value="Genomic_DNA"/>
</dbReference>
<feature type="binding site" evidence="9">
    <location>
        <position position="74"/>
    </location>
    <ligand>
        <name>substrate</name>
    </ligand>
</feature>
<comment type="function">
    <text evidence="9">Reversibly transfers an adenylyl group from ATP to 4'-phosphopantetheine, yielding dephospho-CoA (dPCoA) and pyrophosphate.</text>
</comment>
<evidence type="ECO:0000256" key="6">
    <source>
        <dbReference type="ARBA" id="ARBA00022842"/>
    </source>
</evidence>
<sequence length="161" mass="17903">MVNKALFAGSFDPPTNGHLNLIRRAAEIFPGLCVLIANNTNKTYLFDADARLAMMKELCREMAHVSVDVYDGLVVQYAKDHDISVLIRGVRNINDFTYEFELARMNKKLSADVDVVFLPADPVHEIVSSSAIKELAMYGVDISTMVPPLVATSLKEKYHKG</sequence>
<dbReference type="InterPro" id="IPR004821">
    <property type="entry name" value="Cyt_trans-like"/>
</dbReference>
<feature type="binding site" evidence="9">
    <location>
        <begin position="10"/>
        <end position="11"/>
    </location>
    <ligand>
        <name>ATP</name>
        <dbReference type="ChEBI" id="CHEBI:30616"/>
    </ligand>
</feature>
<dbReference type="Pfam" id="PF01467">
    <property type="entry name" value="CTP_transf_like"/>
    <property type="match status" value="1"/>
</dbReference>
<keyword evidence="1 9" id="KW-0963">Cytoplasm</keyword>
<dbReference type="InterPro" id="IPR014729">
    <property type="entry name" value="Rossmann-like_a/b/a_fold"/>
</dbReference>
<dbReference type="Gene3D" id="3.40.50.620">
    <property type="entry name" value="HUPs"/>
    <property type="match status" value="1"/>
</dbReference>
<dbReference type="GO" id="GO:0005524">
    <property type="term" value="F:ATP binding"/>
    <property type="evidence" value="ECO:0007669"/>
    <property type="project" value="UniProtKB-KW"/>
</dbReference>
<dbReference type="GO" id="GO:0004595">
    <property type="term" value="F:pantetheine-phosphate adenylyltransferase activity"/>
    <property type="evidence" value="ECO:0007669"/>
    <property type="project" value="UniProtKB-UniRule"/>
</dbReference>
<name>A0A2G6ECQ3_9BACT</name>
<feature type="domain" description="Cytidyltransferase-like" evidence="10">
    <location>
        <begin position="6"/>
        <end position="134"/>
    </location>
</feature>
<dbReference type="Proteomes" id="UP000229740">
    <property type="component" value="Unassembled WGS sequence"/>
</dbReference>
<dbReference type="CDD" id="cd02163">
    <property type="entry name" value="PPAT"/>
    <property type="match status" value="1"/>
</dbReference>
<evidence type="ECO:0000256" key="5">
    <source>
        <dbReference type="ARBA" id="ARBA00022840"/>
    </source>
</evidence>
<keyword evidence="6 9" id="KW-0460">Magnesium</keyword>
<feature type="binding site" evidence="9">
    <location>
        <position position="99"/>
    </location>
    <ligand>
        <name>ATP</name>
        <dbReference type="ChEBI" id="CHEBI:30616"/>
    </ligand>
</feature>
<dbReference type="NCBIfam" id="TIGR01510">
    <property type="entry name" value="coaD_prev_kdtB"/>
    <property type="match status" value="1"/>
</dbReference>
<accession>A0A2G6ECQ3</accession>
<evidence type="ECO:0000256" key="1">
    <source>
        <dbReference type="ARBA" id="ARBA00022490"/>
    </source>
</evidence>
<evidence type="ECO:0000256" key="8">
    <source>
        <dbReference type="ARBA" id="ARBA00029346"/>
    </source>
</evidence>
<dbReference type="EC" id="2.7.7.3" evidence="9"/>
<feature type="binding site" evidence="9">
    <location>
        <position position="42"/>
    </location>
    <ligand>
        <name>substrate</name>
    </ligand>
</feature>
<dbReference type="InterPro" id="IPR001980">
    <property type="entry name" value="PPAT"/>
</dbReference>
<keyword evidence="7 9" id="KW-0173">Coenzyme A biosynthesis</keyword>
<comment type="subunit">
    <text evidence="9">Homohexamer.</text>
</comment>
<protein>
    <recommendedName>
        <fullName evidence="9">Phosphopantetheine adenylyltransferase</fullName>
        <ecNumber evidence="9">2.7.7.3</ecNumber>
    </recommendedName>
    <alternativeName>
        <fullName evidence="9">Dephospho-CoA pyrophosphorylase</fullName>
    </alternativeName>
    <alternativeName>
        <fullName evidence="9">Pantetheine-phosphate adenylyltransferase</fullName>
        <shortName evidence="9">PPAT</shortName>
    </alternativeName>
</protein>
<gene>
    <name evidence="9 11" type="primary">coaD</name>
    <name evidence="11" type="ORF">CSB45_00800</name>
</gene>
<comment type="catalytic activity">
    <reaction evidence="8 9">
        <text>(R)-4'-phosphopantetheine + ATP + H(+) = 3'-dephospho-CoA + diphosphate</text>
        <dbReference type="Rhea" id="RHEA:19801"/>
        <dbReference type="ChEBI" id="CHEBI:15378"/>
        <dbReference type="ChEBI" id="CHEBI:30616"/>
        <dbReference type="ChEBI" id="CHEBI:33019"/>
        <dbReference type="ChEBI" id="CHEBI:57328"/>
        <dbReference type="ChEBI" id="CHEBI:61723"/>
        <dbReference type="EC" id="2.7.7.3"/>
    </reaction>
</comment>
<dbReference type="HAMAP" id="MF_00151">
    <property type="entry name" value="PPAT_bact"/>
    <property type="match status" value="1"/>
</dbReference>
<dbReference type="UniPathway" id="UPA00241">
    <property type="reaction ID" value="UER00355"/>
</dbReference>
<feature type="binding site" evidence="9">
    <location>
        <position position="88"/>
    </location>
    <ligand>
        <name>substrate</name>
    </ligand>
</feature>
<keyword evidence="4 9" id="KW-0547">Nucleotide-binding</keyword>
<dbReference type="PANTHER" id="PTHR21342:SF1">
    <property type="entry name" value="PHOSPHOPANTETHEINE ADENYLYLTRANSFERASE"/>
    <property type="match status" value="1"/>
</dbReference>
<evidence type="ECO:0000259" key="10">
    <source>
        <dbReference type="Pfam" id="PF01467"/>
    </source>
</evidence>
<feature type="binding site" evidence="9">
    <location>
        <begin position="89"/>
        <end position="91"/>
    </location>
    <ligand>
        <name>ATP</name>
        <dbReference type="ChEBI" id="CHEBI:30616"/>
    </ligand>
</feature>
<dbReference type="PANTHER" id="PTHR21342">
    <property type="entry name" value="PHOSPHOPANTETHEINE ADENYLYLTRANSFERASE"/>
    <property type="match status" value="1"/>
</dbReference>
<proteinExistence type="inferred from homology"/>
<dbReference type="AlphaFoldDB" id="A0A2G6ECQ3"/>
<dbReference type="PRINTS" id="PR01020">
    <property type="entry name" value="LPSBIOSNTHSS"/>
</dbReference>
<keyword evidence="2 9" id="KW-0808">Transferase</keyword>
<evidence type="ECO:0000256" key="2">
    <source>
        <dbReference type="ARBA" id="ARBA00022679"/>
    </source>
</evidence>
<dbReference type="SUPFAM" id="SSF52374">
    <property type="entry name" value="Nucleotidylyl transferase"/>
    <property type="match status" value="1"/>
</dbReference>
<dbReference type="NCBIfam" id="TIGR00125">
    <property type="entry name" value="cyt_tran_rel"/>
    <property type="match status" value="1"/>
</dbReference>
<feature type="binding site" evidence="9">
    <location>
        <position position="10"/>
    </location>
    <ligand>
        <name>substrate</name>
    </ligand>
</feature>
<feature type="site" description="Transition state stabilizer" evidence="9">
    <location>
        <position position="18"/>
    </location>
</feature>
<keyword evidence="5 9" id="KW-0067">ATP-binding</keyword>
<evidence type="ECO:0000256" key="9">
    <source>
        <dbReference type="HAMAP-Rule" id="MF_00151"/>
    </source>
</evidence>
<comment type="pathway">
    <text evidence="9">Cofactor biosynthesis; coenzyme A biosynthesis; CoA from (R)-pantothenate: step 4/5.</text>
</comment>
<organism evidence="11 12">
    <name type="scientific">candidate division KSB3 bacterium</name>
    <dbReference type="NCBI Taxonomy" id="2044937"/>
    <lineage>
        <taxon>Bacteria</taxon>
        <taxon>candidate division KSB3</taxon>
    </lineage>
</organism>
<comment type="similarity">
    <text evidence="9">Belongs to the bacterial CoaD family.</text>
</comment>
<feature type="binding site" evidence="9">
    <location>
        <position position="18"/>
    </location>
    <ligand>
        <name>ATP</name>
        <dbReference type="ChEBI" id="CHEBI:30616"/>
    </ligand>
</feature>
<keyword evidence="3 9" id="KW-0548">Nucleotidyltransferase</keyword>
<evidence type="ECO:0000313" key="11">
    <source>
        <dbReference type="EMBL" id="PID59883.1"/>
    </source>
</evidence>
<comment type="subcellular location">
    <subcellularLocation>
        <location evidence="9">Cytoplasm</location>
    </subcellularLocation>
</comment>
<comment type="cofactor">
    <cofactor evidence="9">
        <name>Mg(2+)</name>
        <dbReference type="ChEBI" id="CHEBI:18420"/>
    </cofactor>
</comment>
<evidence type="ECO:0000256" key="7">
    <source>
        <dbReference type="ARBA" id="ARBA00022993"/>
    </source>
</evidence>
<evidence type="ECO:0000256" key="3">
    <source>
        <dbReference type="ARBA" id="ARBA00022695"/>
    </source>
</evidence>
<dbReference type="GO" id="GO:0015937">
    <property type="term" value="P:coenzyme A biosynthetic process"/>
    <property type="evidence" value="ECO:0007669"/>
    <property type="project" value="UniProtKB-UniRule"/>
</dbReference>
<comment type="caution">
    <text evidence="11">The sequence shown here is derived from an EMBL/GenBank/DDBJ whole genome shotgun (WGS) entry which is preliminary data.</text>
</comment>
<feature type="binding site" evidence="9">
    <location>
        <begin position="124"/>
        <end position="130"/>
    </location>
    <ligand>
        <name>ATP</name>
        <dbReference type="ChEBI" id="CHEBI:30616"/>
    </ligand>
</feature>
<evidence type="ECO:0000256" key="4">
    <source>
        <dbReference type="ARBA" id="ARBA00022741"/>
    </source>
</evidence>